<sequence>MIKNVIAVIAVSLMASTFVVPGQKSALGTDPAVARRRARLLGTTLGISTRT</sequence>
<organism evidence="1 2">
    <name type="scientific">Georgenia soli</name>
    <dbReference type="NCBI Taxonomy" id="638953"/>
    <lineage>
        <taxon>Bacteria</taxon>
        <taxon>Bacillati</taxon>
        <taxon>Actinomycetota</taxon>
        <taxon>Actinomycetes</taxon>
        <taxon>Micrococcales</taxon>
        <taxon>Bogoriellaceae</taxon>
        <taxon>Georgenia</taxon>
    </lineage>
</organism>
<evidence type="ECO:0000313" key="2">
    <source>
        <dbReference type="Proteomes" id="UP000222106"/>
    </source>
</evidence>
<dbReference type="RefSeq" id="WP_170037508.1">
    <property type="nucleotide sequence ID" value="NZ_PDJI01000004.1"/>
</dbReference>
<protein>
    <submittedName>
        <fullName evidence="1">Uncharacterized protein</fullName>
    </submittedName>
</protein>
<accession>A0A2A9ERA4</accession>
<comment type="caution">
    <text evidence="1">The sequence shown here is derived from an EMBL/GenBank/DDBJ whole genome shotgun (WGS) entry which is preliminary data.</text>
</comment>
<name>A0A2A9ERA4_9MICO</name>
<reference evidence="1 2" key="1">
    <citation type="submission" date="2017-10" db="EMBL/GenBank/DDBJ databases">
        <title>Sequencing the genomes of 1000 actinobacteria strains.</title>
        <authorList>
            <person name="Klenk H.-P."/>
        </authorList>
    </citation>
    <scope>NUCLEOTIDE SEQUENCE [LARGE SCALE GENOMIC DNA]</scope>
    <source>
        <strain evidence="1 2">DSM 21838</strain>
    </source>
</reference>
<keyword evidence="2" id="KW-1185">Reference proteome</keyword>
<evidence type="ECO:0000313" key="1">
    <source>
        <dbReference type="EMBL" id="PFG40739.1"/>
    </source>
</evidence>
<proteinExistence type="predicted"/>
<gene>
    <name evidence="1" type="ORF">ATJ97_3272</name>
</gene>
<dbReference type="EMBL" id="PDJI01000004">
    <property type="protein sequence ID" value="PFG40739.1"/>
    <property type="molecule type" value="Genomic_DNA"/>
</dbReference>
<dbReference type="Proteomes" id="UP000222106">
    <property type="component" value="Unassembled WGS sequence"/>
</dbReference>
<dbReference type="AlphaFoldDB" id="A0A2A9ERA4"/>